<dbReference type="RefSeq" id="XP_018041181.1">
    <property type="nucleotide sequence ID" value="XM_018175352.1"/>
</dbReference>
<sequence>MPPSNPPRILRLFATIFGTIFIGFGTAYTFYPRLAYPSLGLPSPTTSRDADIVDAIMILFGAKDLFVGASILAATWMGNRRVAGALLVLGSACAGVDGWVVKGMTGEGEWNHWGYGGIMGVVGVLMVGVL</sequence>
<organism evidence="2 3">
    <name type="scientific">Paraphaeosphaeria sporulosa</name>
    <dbReference type="NCBI Taxonomy" id="1460663"/>
    <lineage>
        <taxon>Eukaryota</taxon>
        <taxon>Fungi</taxon>
        <taxon>Dikarya</taxon>
        <taxon>Ascomycota</taxon>
        <taxon>Pezizomycotina</taxon>
        <taxon>Dothideomycetes</taxon>
        <taxon>Pleosporomycetidae</taxon>
        <taxon>Pleosporales</taxon>
        <taxon>Massarineae</taxon>
        <taxon>Didymosphaeriaceae</taxon>
        <taxon>Paraphaeosphaeria</taxon>
    </lineage>
</organism>
<feature type="transmembrane region" description="Helical" evidence="1">
    <location>
        <begin position="12"/>
        <end position="32"/>
    </location>
</feature>
<evidence type="ECO:0008006" key="4">
    <source>
        <dbReference type="Google" id="ProtNLM"/>
    </source>
</evidence>
<keyword evidence="1" id="KW-1133">Transmembrane helix</keyword>
<dbReference type="InParanoid" id="A0A177CU93"/>
<dbReference type="AlphaFoldDB" id="A0A177CU93"/>
<proteinExistence type="predicted"/>
<dbReference type="GeneID" id="28758838"/>
<feature type="transmembrane region" description="Helical" evidence="1">
    <location>
        <begin position="82"/>
        <end position="101"/>
    </location>
</feature>
<protein>
    <recommendedName>
        <fullName evidence="4">Integral membrane protein</fullName>
    </recommendedName>
</protein>
<dbReference type="EMBL" id="KV441549">
    <property type="protein sequence ID" value="OAG10816.1"/>
    <property type="molecule type" value="Genomic_DNA"/>
</dbReference>
<accession>A0A177CU93</accession>
<reference evidence="2 3" key="1">
    <citation type="submission" date="2016-05" db="EMBL/GenBank/DDBJ databases">
        <title>Comparative analysis of secretome profiles of manganese(II)-oxidizing ascomycete fungi.</title>
        <authorList>
            <consortium name="DOE Joint Genome Institute"/>
            <person name="Zeiner C.A."/>
            <person name="Purvine S.O."/>
            <person name="Zink E.M."/>
            <person name="Wu S."/>
            <person name="Pasa-Tolic L."/>
            <person name="Chaput D.L."/>
            <person name="Haridas S."/>
            <person name="Grigoriev I.V."/>
            <person name="Santelli C.M."/>
            <person name="Hansel C.M."/>
        </authorList>
    </citation>
    <scope>NUCLEOTIDE SEQUENCE [LARGE SCALE GENOMIC DNA]</scope>
    <source>
        <strain evidence="2 3">AP3s5-JAC2a</strain>
    </source>
</reference>
<dbReference type="InterPro" id="IPR025363">
    <property type="entry name" value="DUF4267"/>
</dbReference>
<feature type="transmembrane region" description="Helical" evidence="1">
    <location>
        <begin position="113"/>
        <end position="129"/>
    </location>
</feature>
<keyword evidence="1" id="KW-0472">Membrane</keyword>
<name>A0A177CU93_9PLEO</name>
<feature type="transmembrane region" description="Helical" evidence="1">
    <location>
        <begin position="52"/>
        <end position="75"/>
    </location>
</feature>
<evidence type="ECO:0000313" key="3">
    <source>
        <dbReference type="Proteomes" id="UP000077069"/>
    </source>
</evidence>
<gene>
    <name evidence="2" type="ORF">CC84DRAFT_1113410</name>
</gene>
<dbReference type="Pfam" id="PF14087">
    <property type="entry name" value="DUF4267"/>
    <property type="match status" value="1"/>
</dbReference>
<feature type="non-terminal residue" evidence="2">
    <location>
        <position position="130"/>
    </location>
</feature>
<evidence type="ECO:0000256" key="1">
    <source>
        <dbReference type="SAM" id="Phobius"/>
    </source>
</evidence>
<dbReference type="OrthoDB" id="5216128at2759"/>
<dbReference type="Proteomes" id="UP000077069">
    <property type="component" value="Unassembled WGS sequence"/>
</dbReference>
<evidence type="ECO:0000313" key="2">
    <source>
        <dbReference type="EMBL" id="OAG10816.1"/>
    </source>
</evidence>
<keyword evidence="1" id="KW-0812">Transmembrane</keyword>
<keyword evidence="3" id="KW-1185">Reference proteome</keyword>